<dbReference type="InterPro" id="IPR016287">
    <property type="entry name" value="Beta_agarase"/>
</dbReference>
<feature type="chain" id="PRO_5019232129" evidence="5">
    <location>
        <begin position="20"/>
        <end position="492"/>
    </location>
</feature>
<dbReference type="InterPro" id="IPR013320">
    <property type="entry name" value="ConA-like_dom_sf"/>
</dbReference>
<evidence type="ECO:0000256" key="4">
    <source>
        <dbReference type="ARBA" id="ARBA00023295"/>
    </source>
</evidence>
<dbReference type="PANTHER" id="PTHR10963">
    <property type="entry name" value="GLYCOSYL HYDROLASE-RELATED"/>
    <property type="match status" value="1"/>
</dbReference>
<dbReference type="PROSITE" id="PS51762">
    <property type="entry name" value="GH16_2"/>
    <property type="match status" value="1"/>
</dbReference>
<evidence type="ECO:0000259" key="6">
    <source>
        <dbReference type="PROSITE" id="PS51762"/>
    </source>
</evidence>
<keyword evidence="4" id="KW-0326">Glycosidase</keyword>
<evidence type="ECO:0000256" key="5">
    <source>
        <dbReference type="SAM" id="SignalP"/>
    </source>
</evidence>
<keyword evidence="3 7" id="KW-0378">Hydrolase</keyword>
<evidence type="ECO:0000256" key="3">
    <source>
        <dbReference type="ARBA" id="ARBA00022801"/>
    </source>
</evidence>
<feature type="signal peptide" evidence="5">
    <location>
        <begin position="1"/>
        <end position="19"/>
    </location>
</feature>
<evidence type="ECO:0000256" key="1">
    <source>
        <dbReference type="ARBA" id="ARBA00006865"/>
    </source>
</evidence>
<organism evidence="7 8">
    <name type="scientific">Pseudomonas lini</name>
    <dbReference type="NCBI Taxonomy" id="163011"/>
    <lineage>
        <taxon>Bacteria</taxon>
        <taxon>Pseudomonadati</taxon>
        <taxon>Pseudomonadota</taxon>
        <taxon>Gammaproteobacteria</taxon>
        <taxon>Pseudomonadales</taxon>
        <taxon>Pseudomonadaceae</taxon>
        <taxon>Pseudomonas</taxon>
    </lineage>
</organism>
<keyword evidence="2 5" id="KW-0732">Signal</keyword>
<evidence type="ECO:0000256" key="2">
    <source>
        <dbReference type="ARBA" id="ARBA00022729"/>
    </source>
</evidence>
<comment type="similarity">
    <text evidence="1">Belongs to the glycosyl hydrolase 16 family.</text>
</comment>
<proteinExistence type="inferred from homology"/>
<name>A0A423IIL1_9PSED</name>
<sequence>MGMSRFILLAALLSVVCNASGGSPPPLANGLVLWLDAADASKMTVDAQNHLLRWHDKSGEANDVAVDDAASASLPLRVEHAMNGHAVVRFSGSSAFLGKTIRAAKGPVTLLIVSRRLTEQSGGETWQRLFSSRPIIADNDNVPPNFAISVQQTTAYDPTLFFLELNDVPIGPYAVGRNVVGSVEDLRGDIAEVLVYDRHLASLEERQRVFQYLANKWSVALPKAANSWTRVGPLGTVPERTNANLPLSDQDNAGQWMPDTRFSDDFDGATLNASRWHVNNATGTESLGRKPALFTPDNAYLSDGHLNIVFRKETLPQKYVRLGYEGYSSAMVRTIERSLYGYYETRAKPMDSAGSSAFWLAWTGLADNATEIDIFEIGGKTKNASFDRRYNMNAHVWATPQSTEHLSDGSSWISPWRLASAFHVYGFDWQPDTLRWYVDGVLVREAKNTHWFFPMQILFDSEAMWNWFGVVDDADLPSTFSVDYLKVWRRGK</sequence>
<dbReference type="PANTHER" id="PTHR10963:SF55">
    <property type="entry name" value="GLYCOSIDE HYDROLASE FAMILY 16 PROTEIN"/>
    <property type="match status" value="1"/>
</dbReference>
<dbReference type="InterPro" id="IPR050546">
    <property type="entry name" value="Glycosyl_Hydrlase_16"/>
</dbReference>
<dbReference type="Gene3D" id="2.60.120.200">
    <property type="match status" value="1"/>
</dbReference>
<protein>
    <submittedName>
        <fullName evidence="7">Glycoside hydrolase</fullName>
    </submittedName>
</protein>
<comment type="caution">
    <text evidence="7">The sequence shown here is derived from an EMBL/GenBank/DDBJ whole genome shotgun (WGS) entry which is preliminary data.</text>
</comment>
<dbReference type="SUPFAM" id="SSF49899">
    <property type="entry name" value="Concanavalin A-like lectins/glucanases"/>
    <property type="match status" value="1"/>
</dbReference>
<evidence type="ECO:0000313" key="8">
    <source>
        <dbReference type="Proteomes" id="UP000284168"/>
    </source>
</evidence>
<dbReference type="Pfam" id="PF00722">
    <property type="entry name" value="Glyco_hydro_16"/>
    <property type="match status" value="1"/>
</dbReference>
<dbReference type="GO" id="GO:0005975">
    <property type="term" value="P:carbohydrate metabolic process"/>
    <property type="evidence" value="ECO:0007669"/>
    <property type="project" value="InterPro"/>
</dbReference>
<dbReference type="EMBL" id="MOBN01000036">
    <property type="protein sequence ID" value="RON25263.1"/>
    <property type="molecule type" value="Genomic_DNA"/>
</dbReference>
<dbReference type="CDD" id="cd02178">
    <property type="entry name" value="GH16_beta_agarase"/>
    <property type="match status" value="1"/>
</dbReference>
<dbReference type="AlphaFoldDB" id="A0A423IIL1"/>
<dbReference type="InterPro" id="IPR000757">
    <property type="entry name" value="Beta-glucanase-like"/>
</dbReference>
<dbReference type="GO" id="GO:0033916">
    <property type="term" value="F:beta-agarase activity"/>
    <property type="evidence" value="ECO:0007669"/>
    <property type="project" value="InterPro"/>
</dbReference>
<accession>A0A423IIL1</accession>
<feature type="domain" description="GH16" evidence="6">
    <location>
        <begin position="238"/>
        <end position="492"/>
    </location>
</feature>
<evidence type="ECO:0000313" key="7">
    <source>
        <dbReference type="EMBL" id="RON25263.1"/>
    </source>
</evidence>
<dbReference type="Proteomes" id="UP000284168">
    <property type="component" value="Unassembled WGS sequence"/>
</dbReference>
<gene>
    <name evidence="7" type="ORF">BK663_20090</name>
</gene>
<reference evidence="7 8" key="1">
    <citation type="submission" date="2016-10" db="EMBL/GenBank/DDBJ databases">
        <title>Comparative genome analysis of multiple Pseudomonas spp. focuses on biocontrol and plant growth promoting traits.</title>
        <authorList>
            <person name="Tao X.-Y."/>
            <person name="Taylor C.G."/>
        </authorList>
    </citation>
    <scope>NUCLEOTIDE SEQUENCE [LARGE SCALE GENOMIC DNA]</scope>
    <source>
        <strain evidence="7 8">48C10</strain>
    </source>
</reference>